<accession>A0A3A1YUD7</accession>
<feature type="region of interest" description="Disordered" evidence="1">
    <location>
        <begin position="38"/>
        <end position="128"/>
    </location>
</feature>
<evidence type="ECO:0000313" key="4">
    <source>
        <dbReference type="Proteomes" id="UP000265916"/>
    </source>
</evidence>
<evidence type="ECO:0000256" key="2">
    <source>
        <dbReference type="SAM" id="SignalP"/>
    </source>
</evidence>
<dbReference type="Proteomes" id="UP000265916">
    <property type="component" value="Unassembled WGS sequence"/>
</dbReference>
<comment type="caution">
    <text evidence="3">The sequence shown here is derived from an EMBL/GenBank/DDBJ whole genome shotgun (WGS) entry which is preliminary data.</text>
</comment>
<evidence type="ECO:0000256" key="1">
    <source>
        <dbReference type="SAM" id="MobiDB-lite"/>
    </source>
</evidence>
<keyword evidence="4" id="KW-1185">Reference proteome</keyword>
<feature type="chain" id="PRO_5017459213" evidence="2">
    <location>
        <begin position="33"/>
        <end position="476"/>
    </location>
</feature>
<dbReference type="EMBL" id="NRJG01000003">
    <property type="protein sequence ID" value="RIY40798.1"/>
    <property type="molecule type" value="Genomic_DNA"/>
</dbReference>
<organism evidence="3 4">
    <name type="scientific">Psittacicella hinzii</name>
    <dbReference type="NCBI Taxonomy" id="2028575"/>
    <lineage>
        <taxon>Bacteria</taxon>
        <taxon>Pseudomonadati</taxon>
        <taxon>Pseudomonadota</taxon>
        <taxon>Gammaproteobacteria</taxon>
        <taxon>Pasteurellales</taxon>
        <taxon>Psittacicellaceae</taxon>
        <taxon>Psittacicella</taxon>
    </lineage>
</organism>
<name>A0A3A1YUD7_9GAMM</name>
<evidence type="ECO:0000313" key="3">
    <source>
        <dbReference type="EMBL" id="RIY40798.1"/>
    </source>
</evidence>
<sequence>MMLKRLRYHWRQSLRMVSLVSCSLLSLSVSWAAGNEAAKTTKQDSTKQATTTSSASNPSAANNASSAKSSDNNSSSANSAENTTSSTNIADNSTSTNSSNDSANSSENSTNSNSSTSSDTNANPTPQLVDLNQLSKGKKYYITTPAHNWGSDYILNAIGRESGNVEQAFTILPTTKDLVSQRVCSYHKACLTSFSLAEYMYVITGYAFSNPTDVIGHQGLTHEYTSQNTYYLWTSAGPAVAGYGRYAIRLAYPFEKTIKNYQKIKLFDGEFASVGSVTPTISSDYRYLIARGYKGANKVPTLRVWNLKDLKLESTVVIDPNTNLVVTKTPNPDVSRKYLYEFALDPLSQYEEYPLQGIASDGNYIYALLGKSDINHDKVLLTYTITGTLVGREFLTVGKDIALTLMPQQHWEAEGMTIYQNRMYITIVTGFAKLRTNMIYSRSLKDQVASLYHYELGVNPLSHLHKDTDPSDSEDN</sequence>
<feature type="compositionally biased region" description="Low complexity" evidence="1">
    <location>
        <begin position="46"/>
        <end position="123"/>
    </location>
</feature>
<gene>
    <name evidence="3" type="ORF">CKF58_00120</name>
</gene>
<keyword evidence="2" id="KW-0732">Signal</keyword>
<dbReference type="AlphaFoldDB" id="A0A3A1YUD7"/>
<reference evidence="3 4" key="1">
    <citation type="submission" date="2017-08" db="EMBL/GenBank/DDBJ databases">
        <title>Reclassification of Bisgaard taxon 37 and 44.</title>
        <authorList>
            <person name="Christensen H."/>
        </authorList>
    </citation>
    <scope>NUCLEOTIDE SEQUENCE [LARGE SCALE GENOMIC DNA]</scope>
    <source>
        <strain evidence="3 4">111</strain>
    </source>
</reference>
<feature type="signal peptide" evidence="2">
    <location>
        <begin position="1"/>
        <end position="32"/>
    </location>
</feature>
<protein>
    <submittedName>
        <fullName evidence="3">Uncharacterized protein</fullName>
    </submittedName>
</protein>
<proteinExistence type="predicted"/>